<evidence type="ECO:0000259" key="2">
    <source>
        <dbReference type="Pfam" id="PF00437"/>
    </source>
</evidence>
<comment type="caution">
    <text evidence="3">The sequence shown here is derived from an EMBL/GenBank/DDBJ whole genome shotgun (WGS) entry which is preliminary data.</text>
</comment>
<sequence length="383" mass="42095">MIITPLLQLAASKQASDLFFSVGAPVNIKIEGITMPVNAQILDGEVVKRIAYEMLSAKQIAEFETRMELNFSFNASGIGTFRINVFRQRGDVAIVARYIKARIGSSEELNLPEILKDLIMEKRGLVLVVGATGSGKSTTLASMIEHRSNTTGGHILTIEEPIEYIFRHGKSIVNQREIGADTLSYENALSSGMREAPDVLMIGEVRERETLKHALIFAQTGHLCLATLHANNSYHALNRIVNFFPYESRRGVLADLSMCLRAVISQRLVRNVQGKQVPAVEILLNTALIADQIKNDELDKIRESIEKSVSAGSQTFEQALYKLLKKGLITKEEALRNADSASNLSSLVDFSERTNTQKVPVFSPAGGKGGDLSSIKLNLNDPK</sequence>
<dbReference type="GO" id="GO:0005524">
    <property type="term" value="F:ATP binding"/>
    <property type="evidence" value="ECO:0007669"/>
    <property type="project" value="InterPro"/>
</dbReference>
<dbReference type="SUPFAM" id="SSF52540">
    <property type="entry name" value="P-loop containing nucleoside triphosphate hydrolases"/>
    <property type="match status" value="1"/>
</dbReference>
<evidence type="ECO:0000256" key="1">
    <source>
        <dbReference type="ARBA" id="ARBA00006611"/>
    </source>
</evidence>
<feature type="domain" description="Bacterial type II secretion system protein E" evidence="2">
    <location>
        <begin position="113"/>
        <end position="272"/>
    </location>
</feature>
<dbReference type="PATRIC" id="fig|1796491.3.peg.754"/>
<evidence type="ECO:0000313" key="4">
    <source>
        <dbReference type="Proteomes" id="UP000070578"/>
    </source>
</evidence>
<dbReference type="EMBL" id="LSLI01000010">
    <property type="protein sequence ID" value="KXS33137.1"/>
    <property type="molecule type" value="Genomic_DNA"/>
</dbReference>
<dbReference type="InterPro" id="IPR006321">
    <property type="entry name" value="PilT/PilU"/>
</dbReference>
<dbReference type="InterPro" id="IPR027417">
    <property type="entry name" value="P-loop_NTPase"/>
</dbReference>
<dbReference type="InterPro" id="IPR050921">
    <property type="entry name" value="T4SS_GSP_E_ATPase"/>
</dbReference>
<protein>
    <submittedName>
        <fullName evidence="3">Twitching motility protein</fullName>
    </submittedName>
</protein>
<dbReference type="NCBIfam" id="TIGR01420">
    <property type="entry name" value="pilT_fam"/>
    <property type="match status" value="1"/>
</dbReference>
<evidence type="ECO:0000313" key="3">
    <source>
        <dbReference type="EMBL" id="KXS33137.1"/>
    </source>
</evidence>
<reference evidence="3 4" key="2">
    <citation type="submission" date="2016-03" db="EMBL/GenBank/DDBJ databases">
        <title>New uncultured bacterium of the family Gallionellaceae from acid mine drainage: description and reconstruction of genome based on metagenomic analysis of microbial community.</title>
        <authorList>
            <person name="Kadnikov V."/>
            <person name="Ivasenko D."/>
            <person name="Beletsky A."/>
            <person name="Mardanov A."/>
            <person name="Danilova E."/>
            <person name="Pimenov N."/>
            <person name="Karnachuk O."/>
            <person name="Ravin N."/>
        </authorList>
    </citation>
    <scope>NUCLEOTIDE SEQUENCE [LARGE SCALE GENOMIC DNA]</scope>
    <source>
        <strain evidence="3">ShG14-8</strain>
    </source>
</reference>
<dbReference type="AlphaFoldDB" id="A0A139BVY5"/>
<name>A0A139BVY5_9PROT</name>
<dbReference type="Gene3D" id="3.30.450.90">
    <property type="match status" value="1"/>
</dbReference>
<dbReference type="InterPro" id="IPR001482">
    <property type="entry name" value="T2SS/T4SS_dom"/>
</dbReference>
<organism evidence="3 4">
    <name type="scientific">Candidatus Gallionella acididurans</name>
    <dbReference type="NCBI Taxonomy" id="1796491"/>
    <lineage>
        <taxon>Bacteria</taxon>
        <taxon>Pseudomonadati</taxon>
        <taxon>Pseudomonadota</taxon>
        <taxon>Betaproteobacteria</taxon>
        <taxon>Nitrosomonadales</taxon>
        <taxon>Gallionellaceae</taxon>
        <taxon>Gallionella</taxon>
    </lineage>
</organism>
<dbReference type="Gene3D" id="3.40.50.300">
    <property type="entry name" value="P-loop containing nucleotide triphosphate hydrolases"/>
    <property type="match status" value="1"/>
</dbReference>
<dbReference type="PANTHER" id="PTHR30486">
    <property type="entry name" value="TWITCHING MOTILITY PROTEIN PILT"/>
    <property type="match status" value="1"/>
</dbReference>
<accession>A0A139BVY5</accession>
<dbReference type="Proteomes" id="UP000070578">
    <property type="component" value="Unassembled WGS sequence"/>
</dbReference>
<gene>
    <name evidence="3" type="ORF">AWT59_0694</name>
</gene>
<dbReference type="PANTHER" id="PTHR30486:SF12">
    <property type="entry name" value="TYPE IV PILUS ATPASE PILU"/>
    <property type="match status" value="1"/>
</dbReference>
<proteinExistence type="inferred from homology"/>
<dbReference type="GO" id="GO:0016887">
    <property type="term" value="F:ATP hydrolysis activity"/>
    <property type="evidence" value="ECO:0007669"/>
    <property type="project" value="InterPro"/>
</dbReference>
<reference evidence="3 4" key="1">
    <citation type="submission" date="2016-02" db="EMBL/GenBank/DDBJ databases">
        <authorList>
            <person name="Wen L."/>
            <person name="He K."/>
            <person name="Yang H."/>
        </authorList>
    </citation>
    <scope>NUCLEOTIDE SEQUENCE [LARGE SCALE GENOMIC DNA]</scope>
    <source>
        <strain evidence="3">ShG14-8</strain>
    </source>
</reference>
<comment type="similarity">
    <text evidence="1">Belongs to the GSP E family.</text>
</comment>
<dbReference type="Pfam" id="PF00437">
    <property type="entry name" value="T2SSE"/>
    <property type="match status" value="1"/>
</dbReference>
<dbReference type="CDD" id="cd01131">
    <property type="entry name" value="PilT"/>
    <property type="match status" value="1"/>
</dbReference>